<dbReference type="PANTHER" id="PTHR46193:SF21">
    <property type="entry name" value="SLL1138 PROTEIN"/>
    <property type="match status" value="1"/>
</dbReference>
<dbReference type="Gene3D" id="1.10.150.240">
    <property type="entry name" value="Putative phosphatase, domain 2"/>
    <property type="match status" value="1"/>
</dbReference>
<accession>A0A4R8GIT7</accession>
<organism evidence="5 6">
    <name type="scientific">Orenia marismortui</name>
    <dbReference type="NCBI Taxonomy" id="46469"/>
    <lineage>
        <taxon>Bacteria</taxon>
        <taxon>Bacillati</taxon>
        <taxon>Bacillota</taxon>
        <taxon>Clostridia</taxon>
        <taxon>Halanaerobiales</taxon>
        <taxon>Halobacteroidaceae</taxon>
        <taxon>Orenia</taxon>
    </lineage>
</organism>
<dbReference type="SFLD" id="SFLDS00003">
    <property type="entry name" value="Haloacid_Dehalogenase"/>
    <property type="match status" value="1"/>
</dbReference>
<dbReference type="InterPro" id="IPR023214">
    <property type="entry name" value="HAD_sf"/>
</dbReference>
<dbReference type="InterPro" id="IPR051600">
    <property type="entry name" value="Beta-PGM-like"/>
</dbReference>
<dbReference type="SFLD" id="SFLDG01135">
    <property type="entry name" value="C1.5.6:_HAD__Beta-PGM__Phospha"/>
    <property type="match status" value="1"/>
</dbReference>
<dbReference type="NCBIfam" id="TIGR01549">
    <property type="entry name" value="HAD-SF-IA-v1"/>
    <property type="match status" value="1"/>
</dbReference>
<evidence type="ECO:0000256" key="2">
    <source>
        <dbReference type="ARBA" id="ARBA00006171"/>
    </source>
</evidence>
<dbReference type="InterPro" id="IPR036412">
    <property type="entry name" value="HAD-like_sf"/>
</dbReference>
<evidence type="ECO:0000313" key="5">
    <source>
        <dbReference type="EMBL" id="TDX45512.1"/>
    </source>
</evidence>
<keyword evidence="4" id="KW-0460">Magnesium</keyword>
<evidence type="ECO:0000313" key="6">
    <source>
        <dbReference type="Proteomes" id="UP000295832"/>
    </source>
</evidence>
<dbReference type="SUPFAM" id="SSF56784">
    <property type="entry name" value="HAD-like"/>
    <property type="match status" value="1"/>
</dbReference>
<dbReference type="PANTHER" id="PTHR46193">
    <property type="entry name" value="6-PHOSPHOGLUCONATE PHOSPHATASE"/>
    <property type="match status" value="1"/>
</dbReference>
<dbReference type="Gene3D" id="3.40.50.1000">
    <property type="entry name" value="HAD superfamily/HAD-like"/>
    <property type="match status" value="1"/>
</dbReference>
<protein>
    <submittedName>
        <fullName evidence="5">HAD superfamily hydrolase (TIGR01509 family)/HAD superfamily hydrolase (TIGR01549 family)</fullName>
    </submittedName>
</protein>
<dbReference type="Proteomes" id="UP000295832">
    <property type="component" value="Unassembled WGS sequence"/>
</dbReference>
<sequence>MDELKGIIFDMDGVIVDSEPIHYRVNQIILKDMNIEISEEEYNSFIGVSNPDMWSIIKDRYDLKESLEDLVNKQNKITLEYLRDSNINPINGIVKLLEELKNKGLKVALASSSSEKLIELVLNKFYIQQYFIETISGENFAKSKPDPQIFFHAAKKLKLKSEECVVIEDSKHGIEAATRANMKAIGYKNINSGNQDLSKADLIVESIREINVELIKNLF</sequence>
<dbReference type="PRINTS" id="PR00413">
    <property type="entry name" value="HADHALOGNASE"/>
</dbReference>
<evidence type="ECO:0000256" key="4">
    <source>
        <dbReference type="ARBA" id="ARBA00022842"/>
    </source>
</evidence>
<dbReference type="GO" id="GO:0016787">
    <property type="term" value="F:hydrolase activity"/>
    <property type="evidence" value="ECO:0007669"/>
    <property type="project" value="UniProtKB-KW"/>
</dbReference>
<dbReference type="GO" id="GO:0046872">
    <property type="term" value="F:metal ion binding"/>
    <property type="evidence" value="ECO:0007669"/>
    <property type="project" value="UniProtKB-KW"/>
</dbReference>
<dbReference type="InterPro" id="IPR006439">
    <property type="entry name" value="HAD-SF_hydro_IA"/>
</dbReference>
<dbReference type="SFLD" id="SFLDG01129">
    <property type="entry name" value="C1.5:_HAD__Beta-PGM__Phosphata"/>
    <property type="match status" value="1"/>
</dbReference>
<dbReference type="NCBIfam" id="TIGR01509">
    <property type="entry name" value="HAD-SF-IA-v3"/>
    <property type="match status" value="1"/>
</dbReference>
<dbReference type="RefSeq" id="WP_134118817.1">
    <property type="nucleotide sequence ID" value="NZ_SOEG01000043.1"/>
</dbReference>
<reference evidence="5 6" key="1">
    <citation type="submission" date="2019-03" db="EMBL/GenBank/DDBJ databases">
        <title>Subsurface microbial communities from deep shales in Ohio and West Virginia, USA.</title>
        <authorList>
            <person name="Wrighton K."/>
        </authorList>
    </citation>
    <scope>NUCLEOTIDE SEQUENCE [LARGE SCALE GENOMIC DNA]</scope>
    <source>
        <strain evidence="5 6">MSL 6dP</strain>
    </source>
</reference>
<proteinExistence type="inferred from homology"/>
<comment type="cofactor">
    <cofactor evidence="1">
        <name>Mg(2+)</name>
        <dbReference type="ChEBI" id="CHEBI:18420"/>
    </cofactor>
</comment>
<comment type="similarity">
    <text evidence="2">Belongs to the HAD-like hydrolase superfamily. CbbY/CbbZ/Gph/YieH family.</text>
</comment>
<gene>
    <name evidence="5" type="ORF">C7959_1432</name>
</gene>
<dbReference type="AlphaFoldDB" id="A0A4R8GIT7"/>
<dbReference type="STRING" id="926561.GCA_000379025_02503"/>
<comment type="caution">
    <text evidence="5">The sequence shown here is derived from an EMBL/GenBank/DDBJ whole genome shotgun (WGS) entry which is preliminary data.</text>
</comment>
<evidence type="ECO:0000256" key="3">
    <source>
        <dbReference type="ARBA" id="ARBA00022723"/>
    </source>
</evidence>
<dbReference type="Pfam" id="PF13419">
    <property type="entry name" value="HAD_2"/>
    <property type="match status" value="1"/>
</dbReference>
<evidence type="ECO:0000256" key="1">
    <source>
        <dbReference type="ARBA" id="ARBA00001946"/>
    </source>
</evidence>
<dbReference type="InterPro" id="IPR041492">
    <property type="entry name" value="HAD_2"/>
</dbReference>
<dbReference type="EMBL" id="SOEG01000043">
    <property type="protein sequence ID" value="TDX45512.1"/>
    <property type="molecule type" value="Genomic_DNA"/>
</dbReference>
<dbReference type="InterPro" id="IPR023198">
    <property type="entry name" value="PGP-like_dom2"/>
</dbReference>
<keyword evidence="5" id="KW-0378">Hydrolase</keyword>
<name>A0A4R8GIT7_9FIRM</name>
<keyword evidence="6" id="KW-1185">Reference proteome</keyword>
<keyword evidence="3" id="KW-0479">Metal-binding</keyword>